<sequence length="207" mass="22811">MDANAGQEDDAMKLGHLAATAALTASTLTGCGDPHHPALNPHPKQKYEITLKIEDAPGPFESVTAFASYEIANPSECAPQDPFNGVYTTDGFDTEIVIQTIGDNTYRGIIYLDLPIDGNYYLKGQCHWRFVSVNFVPKRQGVTFGAGLVLHQVIAQKMESTYPLKMDYFYPRFPGIDSGGTYMTNEVQDHRANYFSMTITAKEGANE</sequence>
<proteinExistence type="predicted"/>
<evidence type="ECO:0000313" key="1">
    <source>
        <dbReference type="EMBL" id="MET3653091.1"/>
    </source>
</evidence>
<gene>
    <name evidence="1" type="ORF">ABIC75_002827</name>
</gene>
<dbReference type="Proteomes" id="UP001549184">
    <property type="component" value="Unassembled WGS sequence"/>
</dbReference>
<comment type="caution">
    <text evidence="1">The sequence shown here is derived from an EMBL/GenBank/DDBJ whole genome shotgun (WGS) entry which is preliminary data.</text>
</comment>
<accession>A0ABV2JW81</accession>
<organism evidence="1 2">
    <name type="scientific">Dyella japonica</name>
    <dbReference type="NCBI Taxonomy" id="231455"/>
    <lineage>
        <taxon>Bacteria</taxon>
        <taxon>Pseudomonadati</taxon>
        <taxon>Pseudomonadota</taxon>
        <taxon>Gammaproteobacteria</taxon>
        <taxon>Lysobacterales</taxon>
        <taxon>Rhodanobacteraceae</taxon>
        <taxon>Dyella</taxon>
    </lineage>
</organism>
<evidence type="ECO:0008006" key="3">
    <source>
        <dbReference type="Google" id="ProtNLM"/>
    </source>
</evidence>
<dbReference type="EMBL" id="JBEPMU010000004">
    <property type="protein sequence ID" value="MET3653091.1"/>
    <property type="molecule type" value="Genomic_DNA"/>
</dbReference>
<keyword evidence="2" id="KW-1185">Reference proteome</keyword>
<evidence type="ECO:0000313" key="2">
    <source>
        <dbReference type="Proteomes" id="UP001549184"/>
    </source>
</evidence>
<protein>
    <recommendedName>
        <fullName evidence="3">Lipoprotein</fullName>
    </recommendedName>
</protein>
<name>A0ABV2JW81_9GAMM</name>
<reference evidence="1 2" key="1">
    <citation type="submission" date="2024-06" db="EMBL/GenBank/DDBJ databases">
        <title>Sorghum-associated microbial communities from plants grown in Nebraska, USA.</title>
        <authorList>
            <person name="Schachtman D."/>
        </authorList>
    </citation>
    <scope>NUCLEOTIDE SEQUENCE [LARGE SCALE GENOMIC DNA]</scope>
    <source>
        <strain evidence="1 2">1073</strain>
    </source>
</reference>
<dbReference type="RefSeq" id="WP_354014489.1">
    <property type="nucleotide sequence ID" value="NZ_JBEPMU010000004.1"/>
</dbReference>